<dbReference type="Gene3D" id="1.20.1280.50">
    <property type="match status" value="1"/>
</dbReference>
<proteinExistence type="predicted"/>
<sequence>MRQILKDDELKRCVGHVPLCRIQASDGIRAALWSRLPSKIVDHMLSFLSLLGFCRYRSVCKGWNYLICALEFGALCAQNTKKDVISSIVMHWLLELKKLSDSV</sequence>
<organism evidence="2 3">
    <name type="scientific">Ceratodon purpureus</name>
    <name type="common">Fire moss</name>
    <name type="synonym">Dicranum purpureum</name>
    <dbReference type="NCBI Taxonomy" id="3225"/>
    <lineage>
        <taxon>Eukaryota</taxon>
        <taxon>Viridiplantae</taxon>
        <taxon>Streptophyta</taxon>
        <taxon>Embryophyta</taxon>
        <taxon>Bryophyta</taxon>
        <taxon>Bryophytina</taxon>
        <taxon>Bryopsida</taxon>
        <taxon>Dicranidae</taxon>
        <taxon>Pseudoditrichales</taxon>
        <taxon>Ditrichaceae</taxon>
        <taxon>Ceratodon</taxon>
    </lineage>
</organism>
<comment type="caution">
    <text evidence="2">The sequence shown here is derived from an EMBL/GenBank/DDBJ whole genome shotgun (WGS) entry which is preliminary data.</text>
</comment>
<dbReference type="InterPro" id="IPR036047">
    <property type="entry name" value="F-box-like_dom_sf"/>
</dbReference>
<evidence type="ECO:0000313" key="3">
    <source>
        <dbReference type="Proteomes" id="UP000822688"/>
    </source>
</evidence>
<feature type="domain" description="F-box" evidence="1">
    <location>
        <begin position="33"/>
        <end position="72"/>
    </location>
</feature>
<name>A0A8T0GGN7_CERPU</name>
<reference evidence="2 3" key="1">
    <citation type="submission" date="2020-06" db="EMBL/GenBank/DDBJ databases">
        <title>WGS assembly of Ceratodon purpureus strain R40.</title>
        <authorList>
            <person name="Carey S.B."/>
            <person name="Jenkins J."/>
            <person name="Shu S."/>
            <person name="Lovell J.T."/>
            <person name="Sreedasyam A."/>
            <person name="Maumus F."/>
            <person name="Tiley G.P."/>
            <person name="Fernandez-Pozo N."/>
            <person name="Barry K."/>
            <person name="Chen C."/>
            <person name="Wang M."/>
            <person name="Lipzen A."/>
            <person name="Daum C."/>
            <person name="Saski C.A."/>
            <person name="Payton A.C."/>
            <person name="Mcbreen J.C."/>
            <person name="Conrad R.E."/>
            <person name="Kollar L.M."/>
            <person name="Olsson S."/>
            <person name="Huttunen S."/>
            <person name="Landis J.B."/>
            <person name="Wickett N.J."/>
            <person name="Johnson M.G."/>
            <person name="Rensing S.A."/>
            <person name="Grimwood J."/>
            <person name="Schmutz J."/>
            <person name="Mcdaniel S.F."/>
        </authorList>
    </citation>
    <scope>NUCLEOTIDE SEQUENCE [LARGE SCALE GENOMIC DNA]</scope>
    <source>
        <strain evidence="2 3">R40</strain>
    </source>
</reference>
<evidence type="ECO:0000313" key="2">
    <source>
        <dbReference type="EMBL" id="KAG0557785.1"/>
    </source>
</evidence>
<keyword evidence="3" id="KW-1185">Reference proteome</keyword>
<dbReference type="InterPro" id="IPR001810">
    <property type="entry name" value="F-box_dom"/>
</dbReference>
<dbReference type="Proteomes" id="UP000822688">
    <property type="component" value="Chromosome 11"/>
</dbReference>
<dbReference type="EMBL" id="CM026432">
    <property type="protein sequence ID" value="KAG0557785.1"/>
    <property type="molecule type" value="Genomic_DNA"/>
</dbReference>
<gene>
    <name evidence="2" type="ORF">KC19_11G157300</name>
</gene>
<accession>A0A8T0GGN7</accession>
<protein>
    <recommendedName>
        <fullName evidence="1">F-box domain-containing protein</fullName>
    </recommendedName>
</protein>
<evidence type="ECO:0000259" key="1">
    <source>
        <dbReference type="Pfam" id="PF00646"/>
    </source>
</evidence>
<dbReference type="AlphaFoldDB" id="A0A8T0GGN7"/>
<dbReference type="Pfam" id="PF00646">
    <property type="entry name" value="F-box"/>
    <property type="match status" value="1"/>
</dbReference>
<dbReference type="SUPFAM" id="SSF81383">
    <property type="entry name" value="F-box domain"/>
    <property type="match status" value="1"/>
</dbReference>